<feature type="transmembrane region" description="Helical" evidence="1">
    <location>
        <begin position="351"/>
        <end position="369"/>
    </location>
</feature>
<evidence type="ECO:0000256" key="1">
    <source>
        <dbReference type="SAM" id="Phobius"/>
    </source>
</evidence>
<sequence>MRTQPLRTIAGKEFCDHIKSRRFHLIFGILLIIAIVSLASGMAQYQKELEIYNEAYGSVSDEALAHMPAGMTPTPLTGFNQMAYFIGSLGAVMGIAMGFDLVTREKESKSLKMLLSHPVYRDEVINGKALGGAAAIFLVMGIVLVISFAVLLVFGVVPNFEETVRVLIFGGLSFLMIFSFFILALFFSTVAKDSGSALVSTLILFITLSAVTTLVISGPGITFLIGEPPERPESPEFTFSVSTDSPGMGSSTSIVPGDSARAFDLEEYEEKMEDYRRESRAYQERRMAITDTFTILSPDQNYQRLAFAVNEPGFEAIWQNPGEGPPIDPATEPKDGLGILSGLLGALSQRIVALFVFPAAFFGLAWVRFAREDIR</sequence>
<name>A0A8A3S5L3_9EURY</name>
<feature type="transmembrane region" description="Helical" evidence="1">
    <location>
        <begin position="202"/>
        <end position="225"/>
    </location>
</feature>
<dbReference type="Proteomes" id="UP001042704">
    <property type="component" value="Chromosome"/>
</dbReference>
<dbReference type="GO" id="GO:0140359">
    <property type="term" value="F:ABC-type transporter activity"/>
    <property type="evidence" value="ECO:0007669"/>
    <property type="project" value="InterPro"/>
</dbReference>
<dbReference type="RefSeq" id="WP_265580315.1">
    <property type="nucleotide sequence ID" value="NZ_CP036172.1"/>
</dbReference>
<dbReference type="EMBL" id="CP036172">
    <property type="protein sequence ID" value="QSZ67425.1"/>
    <property type="molecule type" value="Genomic_DNA"/>
</dbReference>
<keyword evidence="1" id="KW-0472">Membrane</keyword>
<keyword evidence="1" id="KW-1133">Transmembrane helix</keyword>
<accession>A0A8A3S5L3</accession>
<gene>
    <name evidence="2" type="ORF">RJ40_07865</name>
</gene>
<dbReference type="GO" id="GO:0005886">
    <property type="term" value="C:plasma membrane"/>
    <property type="evidence" value="ECO:0007669"/>
    <property type="project" value="UniProtKB-SubCell"/>
</dbReference>
<evidence type="ECO:0000313" key="2">
    <source>
        <dbReference type="EMBL" id="QSZ67425.1"/>
    </source>
</evidence>
<organism evidence="2 3">
    <name type="scientific">Methanofollis aquaemaris</name>
    <dbReference type="NCBI Taxonomy" id="126734"/>
    <lineage>
        <taxon>Archaea</taxon>
        <taxon>Methanobacteriati</taxon>
        <taxon>Methanobacteriota</taxon>
        <taxon>Stenosarchaea group</taxon>
        <taxon>Methanomicrobia</taxon>
        <taxon>Methanomicrobiales</taxon>
        <taxon>Methanomicrobiaceae</taxon>
        <taxon>Methanofollis</taxon>
    </lineage>
</organism>
<reference evidence="2" key="1">
    <citation type="journal article" date="2001" name="Int. J. Syst. Evol. Microbiol.">
        <title>Methanofollis aquaemaris sp. nov., a methanogen isolated from an aquaculture fish pond.</title>
        <authorList>
            <person name="Lai M.C."/>
            <person name="Chen S.C."/>
        </authorList>
    </citation>
    <scope>NUCLEOTIDE SEQUENCE</scope>
    <source>
        <strain evidence="2">N2F9704</strain>
    </source>
</reference>
<feature type="transmembrane region" description="Helical" evidence="1">
    <location>
        <begin position="23"/>
        <end position="43"/>
    </location>
</feature>
<dbReference type="GeneID" id="76424270"/>
<reference evidence="2" key="2">
    <citation type="submission" date="2019-02" db="EMBL/GenBank/DDBJ databases">
        <authorList>
            <person name="Chen S.-C."/>
            <person name="Chien H.-H."/>
            <person name="Lai M.-C."/>
        </authorList>
    </citation>
    <scope>NUCLEOTIDE SEQUENCE</scope>
    <source>
        <strain evidence="2">N2F9704</strain>
    </source>
</reference>
<dbReference type="PANTHER" id="PTHR43471:SF13">
    <property type="entry name" value="ABC-2 TYPE TRANSPORT SYSTEM PERMEASE PROTEIN"/>
    <property type="match status" value="1"/>
</dbReference>
<feature type="transmembrane region" description="Helical" evidence="1">
    <location>
        <begin position="130"/>
        <end position="154"/>
    </location>
</feature>
<proteinExistence type="predicted"/>
<evidence type="ECO:0000313" key="3">
    <source>
        <dbReference type="Proteomes" id="UP001042704"/>
    </source>
</evidence>
<protein>
    <submittedName>
        <fullName evidence="2">ABC transporter permease</fullName>
    </submittedName>
</protein>
<dbReference type="KEGG" id="maqe:RJ40_07865"/>
<dbReference type="AlphaFoldDB" id="A0A8A3S5L3"/>
<feature type="transmembrane region" description="Helical" evidence="1">
    <location>
        <begin position="82"/>
        <end position="103"/>
    </location>
</feature>
<dbReference type="PANTHER" id="PTHR43471">
    <property type="entry name" value="ABC TRANSPORTER PERMEASE"/>
    <property type="match status" value="1"/>
</dbReference>
<dbReference type="Pfam" id="PF12679">
    <property type="entry name" value="ABC2_membrane_2"/>
    <property type="match status" value="1"/>
</dbReference>
<feature type="transmembrane region" description="Helical" evidence="1">
    <location>
        <begin position="166"/>
        <end position="190"/>
    </location>
</feature>
<keyword evidence="3" id="KW-1185">Reference proteome</keyword>
<keyword evidence="1" id="KW-0812">Transmembrane</keyword>